<protein>
    <submittedName>
        <fullName evidence="1">Uncharacterized protein</fullName>
    </submittedName>
</protein>
<accession>A0A085ZRC8</accession>
<gene>
    <name evidence="1" type="ORF">IW19_16385</name>
</gene>
<evidence type="ECO:0000313" key="2">
    <source>
        <dbReference type="Proteomes" id="UP000028715"/>
    </source>
</evidence>
<proteinExistence type="predicted"/>
<sequence length="62" mass="7329">MNTLDINTIAFQYLLRTDSQKNKNKSEEPISEALKYDPEHYIKGQKSLLSQMYTLEEEDLYV</sequence>
<evidence type="ECO:0000313" key="1">
    <source>
        <dbReference type="EMBL" id="KFF06992.1"/>
    </source>
</evidence>
<dbReference type="RefSeq" id="WP_035686085.1">
    <property type="nucleotide sequence ID" value="NZ_JPRL01000001.1"/>
</dbReference>
<keyword evidence="2" id="KW-1185">Reference proteome</keyword>
<reference evidence="1 2" key="1">
    <citation type="submission" date="2014-07" db="EMBL/GenBank/DDBJ databases">
        <title>Genome of Flavobacterium reichenbachii LMG 25512.</title>
        <authorList>
            <person name="Stropko S.J."/>
            <person name="Pipes S.E."/>
            <person name="Newman J.D."/>
        </authorList>
    </citation>
    <scope>NUCLEOTIDE SEQUENCE [LARGE SCALE GENOMIC DNA]</scope>
    <source>
        <strain evidence="1 2">LMG 25512</strain>
    </source>
</reference>
<comment type="caution">
    <text evidence="1">The sequence shown here is derived from an EMBL/GenBank/DDBJ whole genome shotgun (WGS) entry which is preliminary data.</text>
</comment>
<name>A0A085ZRC8_9FLAO</name>
<dbReference type="eggNOG" id="ENOG502ZYPH">
    <property type="taxonomic scope" value="Bacteria"/>
</dbReference>
<dbReference type="EMBL" id="JPRL01000001">
    <property type="protein sequence ID" value="KFF06992.1"/>
    <property type="molecule type" value="Genomic_DNA"/>
</dbReference>
<dbReference type="OrthoDB" id="1366820at2"/>
<dbReference type="Proteomes" id="UP000028715">
    <property type="component" value="Unassembled WGS sequence"/>
</dbReference>
<organism evidence="1 2">
    <name type="scientific">Flavobacterium reichenbachii</name>
    <dbReference type="NCBI Taxonomy" id="362418"/>
    <lineage>
        <taxon>Bacteria</taxon>
        <taxon>Pseudomonadati</taxon>
        <taxon>Bacteroidota</taxon>
        <taxon>Flavobacteriia</taxon>
        <taxon>Flavobacteriales</taxon>
        <taxon>Flavobacteriaceae</taxon>
        <taxon>Flavobacterium</taxon>
    </lineage>
</organism>
<dbReference type="AlphaFoldDB" id="A0A085ZRC8"/>